<dbReference type="PANTHER" id="PTHR36974:SF1">
    <property type="entry name" value="DOXX FAMILY MEMBRANE PROTEIN"/>
    <property type="match status" value="1"/>
</dbReference>
<reference evidence="6 7" key="1">
    <citation type="submission" date="2018-10" db="EMBL/GenBank/DDBJ databases">
        <title>Isolation, diversity and antifungal activity of actinobacteria from wheat.</title>
        <authorList>
            <person name="Han C."/>
        </authorList>
    </citation>
    <scope>NUCLEOTIDE SEQUENCE [LARGE SCALE GENOMIC DNA]</scope>
    <source>
        <strain evidence="6 7">NEAU-YY56</strain>
    </source>
</reference>
<name>A0A3M2JEI1_9CELL</name>
<dbReference type="EMBL" id="RFFI01000051">
    <property type="protein sequence ID" value="RMI09365.1"/>
    <property type="molecule type" value="Genomic_DNA"/>
</dbReference>
<feature type="region of interest" description="Disordered" evidence="5">
    <location>
        <begin position="1"/>
        <end position="25"/>
    </location>
</feature>
<gene>
    <name evidence="6" type="ORF">EBM89_10655</name>
</gene>
<dbReference type="Pfam" id="PF13564">
    <property type="entry name" value="DoxX_2"/>
    <property type="match status" value="1"/>
</dbReference>
<dbReference type="AlphaFoldDB" id="A0A3M2JEI1"/>
<evidence type="ECO:0000256" key="4">
    <source>
        <dbReference type="ARBA" id="ARBA00023136"/>
    </source>
</evidence>
<dbReference type="Proteomes" id="UP000269289">
    <property type="component" value="Unassembled WGS sequence"/>
</dbReference>
<organism evidence="6 7">
    <name type="scientific">Cellulomonas triticagri</name>
    <dbReference type="NCBI Taxonomy" id="2483352"/>
    <lineage>
        <taxon>Bacteria</taxon>
        <taxon>Bacillati</taxon>
        <taxon>Actinomycetota</taxon>
        <taxon>Actinomycetes</taxon>
        <taxon>Micrococcales</taxon>
        <taxon>Cellulomonadaceae</taxon>
        <taxon>Cellulomonas</taxon>
    </lineage>
</organism>
<evidence type="ECO:0000256" key="3">
    <source>
        <dbReference type="ARBA" id="ARBA00022989"/>
    </source>
</evidence>
<dbReference type="GO" id="GO:0016020">
    <property type="term" value="C:membrane"/>
    <property type="evidence" value="ECO:0007669"/>
    <property type="project" value="UniProtKB-SubCell"/>
</dbReference>
<dbReference type="PANTHER" id="PTHR36974">
    <property type="entry name" value="MEMBRANE PROTEIN-RELATED"/>
    <property type="match status" value="1"/>
</dbReference>
<keyword evidence="2" id="KW-0812">Transmembrane</keyword>
<keyword evidence="3" id="KW-1133">Transmembrane helix</keyword>
<evidence type="ECO:0000313" key="7">
    <source>
        <dbReference type="Proteomes" id="UP000269289"/>
    </source>
</evidence>
<comment type="subcellular location">
    <subcellularLocation>
        <location evidence="1">Membrane</location>
        <topology evidence="1">Multi-pass membrane protein</topology>
    </subcellularLocation>
</comment>
<proteinExistence type="predicted"/>
<evidence type="ECO:0000256" key="5">
    <source>
        <dbReference type="SAM" id="MobiDB-lite"/>
    </source>
</evidence>
<evidence type="ECO:0000256" key="2">
    <source>
        <dbReference type="ARBA" id="ARBA00022692"/>
    </source>
</evidence>
<evidence type="ECO:0000313" key="6">
    <source>
        <dbReference type="EMBL" id="RMI09365.1"/>
    </source>
</evidence>
<sequence>MPPVWPGAPLAREGEPRDAGPVTAHLPVPPLRRGARAVAAAFVVSGTVHLVRPRVFEPAVPRALPAPRALVLASGVAELACAVGLLVPRTRRTAGAASAVLLAAVFPANVQMAVDGVRGLRRSTDRAAVARAVLTVARLPVQVPLIRWAWGAGRG</sequence>
<dbReference type="InterPro" id="IPR032808">
    <property type="entry name" value="DoxX"/>
</dbReference>
<comment type="caution">
    <text evidence="6">The sequence shown here is derived from an EMBL/GenBank/DDBJ whole genome shotgun (WGS) entry which is preliminary data.</text>
</comment>
<evidence type="ECO:0000256" key="1">
    <source>
        <dbReference type="ARBA" id="ARBA00004141"/>
    </source>
</evidence>
<keyword evidence="4" id="KW-0472">Membrane</keyword>
<keyword evidence="7" id="KW-1185">Reference proteome</keyword>
<accession>A0A3M2JEI1</accession>
<protein>
    <submittedName>
        <fullName evidence="6">DoxX family protein</fullName>
    </submittedName>
</protein>